<dbReference type="AlphaFoldDB" id="A0A2P2QQR1"/>
<accession>A0A2P2QQR1</accession>
<name>A0A2P2QQR1_RHIMU</name>
<dbReference type="EMBL" id="GGEC01088829">
    <property type="protein sequence ID" value="MBX69313.1"/>
    <property type="molecule type" value="Transcribed_RNA"/>
</dbReference>
<proteinExistence type="predicted"/>
<reference evidence="2" key="1">
    <citation type="submission" date="2018-02" db="EMBL/GenBank/DDBJ databases">
        <title>Rhizophora mucronata_Transcriptome.</title>
        <authorList>
            <person name="Meera S.P."/>
            <person name="Sreeshan A."/>
            <person name="Augustine A."/>
        </authorList>
    </citation>
    <scope>NUCLEOTIDE SEQUENCE</scope>
    <source>
        <tissue evidence="2">Leaf</tissue>
    </source>
</reference>
<evidence type="ECO:0000256" key="1">
    <source>
        <dbReference type="SAM" id="MobiDB-lite"/>
    </source>
</evidence>
<feature type="region of interest" description="Disordered" evidence="1">
    <location>
        <begin position="1"/>
        <end position="22"/>
    </location>
</feature>
<protein>
    <submittedName>
        <fullName evidence="2">Uncharacterized protein</fullName>
    </submittedName>
</protein>
<organism evidence="2">
    <name type="scientific">Rhizophora mucronata</name>
    <name type="common">Asiatic mangrove</name>
    <dbReference type="NCBI Taxonomy" id="61149"/>
    <lineage>
        <taxon>Eukaryota</taxon>
        <taxon>Viridiplantae</taxon>
        <taxon>Streptophyta</taxon>
        <taxon>Embryophyta</taxon>
        <taxon>Tracheophyta</taxon>
        <taxon>Spermatophyta</taxon>
        <taxon>Magnoliopsida</taxon>
        <taxon>eudicotyledons</taxon>
        <taxon>Gunneridae</taxon>
        <taxon>Pentapetalae</taxon>
        <taxon>rosids</taxon>
        <taxon>fabids</taxon>
        <taxon>Malpighiales</taxon>
        <taxon>Rhizophoraceae</taxon>
        <taxon>Rhizophora</taxon>
    </lineage>
</organism>
<evidence type="ECO:0000313" key="2">
    <source>
        <dbReference type="EMBL" id="MBX69313.1"/>
    </source>
</evidence>
<sequence>MQRTVSSEFKKEKTKKKKGKQGHALIQLVMRRTNEIYEEN</sequence>
<feature type="compositionally biased region" description="Basic residues" evidence="1">
    <location>
        <begin position="12"/>
        <end position="21"/>
    </location>
</feature>